<organism evidence="3 4">
    <name type="scientific">Polystyrenella longa</name>
    <dbReference type="NCBI Taxonomy" id="2528007"/>
    <lineage>
        <taxon>Bacteria</taxon>
        <taxon>Pseudomonadati</taxon>
        <taxon>Planctomycetota</taxon>
        <taxon>Planctomycetia</taxon>
        <taxon>Planctomycetales</taxon>
        <taxon>Planctomycetaceae</taxon>
        <taxon>Polystyrenella</taxon>
    </lineage>
</organism>
<dbReference type="Gene3D" id="1.10.150.320">
    <property type="entry name" value="Photosystem II 12 kDa extrinsic protein"/>
    <property type="match status" value="1"/>
</dbReference>
<dbReference type="RefSeq" id="WP_144997912.1">
    <property type="nucleotide sequence ID" value="NZ_CP036281.1"/>
</dbReference>
<dbReference type="KEGG" id="plon:Pla110_38070"/>
<feature type="compositionally biased region" description="Polar residues" evidence="1">
    <location>
        <begin position="1"/>
        <end position="10"/>
    </location>
</feature>
<dbReference type="Pfam" id="PF12836">
    <property type="entry name" value="HHH_3"/>
    <property type="match status" value="1"/>
</dbReference>
<dbReference type="InterPro" id="IPR010994">
    <property type="entry name" value="RuvA_2-like"/>
</dbReference>
<evidence type="ECO:0000313" key="3">
    <source>
        <dbReference type="EMBL" id="QDU82052.1"/>
    </source>
</evidence>
<feature type="region of interest" description="Disordered" evidence="1">
    <location>
        <begin position="1"/>
        <end position="32"/>
    </location>
</feature>
<dbReference type="AlphaFoldDB" id="A0A518CS57"/>
<protein>
    <submittedName>
        <fullName evidence="3">ComE operon protein 1</fullName>
    </submittedName>
</protein>
<evidence type="ECO:0000313" key="4">
    <source>
        <dbReference type="Proteomes" id="UP000317178"/>
    </source>
</evidence>
<dbReference type="SUPFAM" id="SSF47781">
    <property type="entry name" value="RuvA domain 2-like"/>
    <property type="match status" value="1"/>
</dbReference>
<proteinExistence type="predicted"/>
<evidence type="ECO:0000256" key="1">
    <source>
        <dbReference type="SAM" id="MobiDB-lite"/>
    </source>
</evidence>
<keyword evidence="2" id="KW-0812">Transmembrane</keyword>
<keyword evidence="2" id="KW-1133">Transmembrane helix</keyword>
<keyword evidence="4" id="KW-1185">Reference proteome</keyword>
<accession>A0A518CS57</accession>
<keyword evidence="2" id="KW-0472">Membrane</keyword>
<feature type="transmembrane region" description="Helical" evidence="2">
    <location>
        <begin position="55"/>
        <end position="73"/>
    </location>
</feature>
<reference evidence="3 4" key="1">
    <citation type="submission" date="2019-02" db="EMBL/GenBank/DDBJ databases">
        <title>Deep-cultivation of Planctomycetes and their phenomic and genomic characterization uncovers novel biology.</title>
        <authorList>
            <person name="Wiegand S."/>
            <person name="Jogler M."/>
            <person name="Boedeker C."/>
            <person name="Pinto D."/>
            <person name="Vollmers J."/>
            <person name="Rivas-Marin E."/>
            <person name="Kohn T."/>
            <person name="Peeters S.H."/>
            <person name="Heuer A."/>
            <person name="Rast P."/>
            <person name="Oberbeckmann S."/>
            <person name="Bunk B."/>
            <person name="Jeske O."/>
            <person name="Meyerdierks A."/>
            <person name="Storesund J.E."/>
            <person name="Kallscheuer N."/>
            <person name="Luecker S."/>
            <person name="Lage O.M."/>
            <person name="Pohl T."/>
            <person name="Merkel B.J."/>
            <person name="Hornburger P."/>
            <person name="Mueller R.-W."/>
            <person name="Bruemmer F."/>
            <person name="Labrenz M."/>
            <person name="Spormann A.M."/>
            <person name="Op den Camp H."/>
            <person name="Overmann J."/>
            <person name="Amann R."/>
            <person name="Jetten M.S.M."/>
            <person name="Mascher T."/>
            <person name="Medema M.H."/>
            <person name="Devos D.P."/>
            <person name="Kaster A.-K."/>
            <person name="Ovreas L."/>
            <person name="Rohde M."/>
            <person name="Galperin M.Y."/>
            <person name="Jogler C."/>
        </authorList>
    </citation>
    <scope>NUCLEOTIDE SEQUENCE [LARGE SCALE GENOMIC DNA]</scope>
    <source>
        <strain evidence="3 4">Pla110</strain>
    </source>
</reference>
<dbReference type="OrthoDB" id="9790239at2"/>
<dbReference type="EMBL" id="CP036281">
    <property type="protein sequence ID" value="QDU82052.1"/>
    <property type="molecule type" value="Genomic_DNA"/>
</dbReference>
<name>A0A518CS57_9PLAN</name>
<dbReference type="PANTHER" id="PTHR21180">
    <property type="entry name" value="ENDONUCLEASE/EXONUCLEASE/PHOSPHATASE FAMILY DOMAIN-CONTAINING PROTEIN 1"/>
    <property type="match status" value="1"/>
</dbReference>
<dbReference type="PANTHER" id="PTHR21180:SF32">
    <property type="entry name" value="ENDONUCLEASE_EXONUCLEASE_PHOSPHATASE FAMILY DOMAIN-CONTAINING PROTEIN 1"/>
    <property type="match status" value="1"/>
</dbReference>
<dbReference type="InterPro" id="IPR051675">
    <property type="entry name" value="Endo/Exo/Phosphatase_dom_1"/>
</dbReference>
<dbReference type="Proteomes" id="UP000317178">
    <property type="component" value="Chromosome"/>
</dbReference>
<sequence>MLLATVNDQLRTPRDPDSPAIESPEESTISPASALPRLEAAEEEKNVPFTKTQQLLVILVMGSLVLMLGLHWARLQGWGLESVEIDRPAENLFDYQLEINSASWVEWIQLPGIGKPTAEKIIADREQNGPFQSVDDLIRVNGIGEIKLDQIRPWLRIELDSDGKPAQSNKRIEAAASED</sequence>
<gene>
    <name evidence="3" type="primary">comEA</name>
    <name evidence="3" type="ORF">Pla110_38070</name>
</gene>
<evidence type="ECO:0000256" key="2">
    <source>
        <dbReference type="SAM" id="Phobius"/>
    </source>
</evidence>